<reference evidence="2" key="1">
    <citation type="submission" date="2014-05" db="EMBL/GenBank/DDBJ databases">
        <title>The transcriptome of the halophilic microalga Tetraselmis sp. GSL018 isolated from the Great Salt Lake, Utah.</title>
        <authorList>
            <person name="Jinkerson R.E."/>
            <person name="D'Adamo S."/>
            <person name="Posewitz M.C."/>
        </authorList>
    </citation>
    <scope>NUCLEOTIDE SEQUENCE</scope>
    <source>
        <strain evidence="2">GSL018</strain>
    </source>
</reference>
<protein>
    <submittedName>
        <fullName evidence="2">Uncharacterized protein</fullName>
    </submittedName>
</protein>
<feature type="region of interest" description="Disordered" evidence="1">
    <location>
        <begin position="1"/>
        <end position="30"/>
    </location>
</feature>
<proteinExistence type="predicted"/>
<sequence length="301" mass="32760">AGAAGSRKPGALQAEQTPRRQAQGEGIRHRRRRGLAVMAVLACQEDRERLVGAGSWVGRDELEVLEPLEPLAAAREHFLAPHVAAQLTGAGRGQGSGRGAAPRGRPEAEGRCQRCDRAQQRDPTPAGLLGAGERPLRPQGTATSLTTRAARQRLVRLGPVRSGSASGRAGDPFRRAAVRRRRPAAAPIARIWRARTRTWDFVFPGLYAQSGLVGVRFMPMRILSFSRTSFGKLAWQILAIRTTQLNPTCFSFALFAEGSLKANNEVGFQTAHCKTTLPQLRLQLVFSKLKYPIMFKGGLAD</sequence>
<name>A0A061QVJ0_9CHLO</name>
<dbReference type="EMBL" id="GBEZ01022183">
    <property type="protein sequence ID" value="JAC64637.1"/>
    <property type="molecule type" value="Transcribed_RNA"/>
</dbReference>
<evidence type="ECO:0000313" key="2">
    <source>
        <dbReference type="EMBL" id="JAC64637.1"/>
    </source>
</evidence>
<feature type="region of interest" description="Disordered" evidence="1">
    <location>
        <begin position="89"/>
        <end position="142"/>
    </location>
</feature>
<accession>A0A061QVJ0</accession>
<gene>
    <name evidence="2" type="ORF">TSPGSL018_17865</name>
</gene>
<evidence type="ECO:0000256" key="1">
    <source>
        <dbReference type="SAM" id="MobiDB-lite"/>
    </source>
</evidence>
<feature type="non-terminal residue" evidence="2">
    <location>
        <position position="1"/>
    </location>
</feature>
<organism evidence="2">
    <name type="scientific">Tetraselmis sp. GSL018</name>
    <dbReference type="NCBI Taxonomy" id="582737"/>
    <lineage>
        <taxon>Eukaryota</taxon>
        <taxon>Viridiplantae</taxon>
        <taxon>Chlorophyta</taxon>
        <taxon>core chlorophytes</taxon>
        <taxon>Chlorodendrophyceae</taxon>
        <taxon>Chlorodendrales</taxon>
        <taxon>Chlorodendraceae</taxon>
        <taxon>Tetraselmis</taxon>
    </lineage>
</organism>
<dbReference type="AlphaFoldDB" id="A0A061QVJ0"/>
<feature type="compositionally biased region" description="Basic and acidic residues" evidence="1">
    <location>
        <begin position="104"/>
        <end position="120"/>
    </location>
</feature>